<evidence type="ECO:0000313" key="3">
    <source>
        <dbReference type="EMBL" id="UYO64377.1"/>
    </source>
</evidence>
<protein>
    <submittedName>
        <fullName evidence="3">Topoisomerase DNA-binding C4 zinc finger domain-containing protein</fullName>
    </submittedName>
</protein>
<dbReference type="Pfam" id="PF01396">
    <property type="entry name" value="Zn_ribbon_Top1"/>
    <property type="match status" value="1"/>
</dbReference>
<dbReference type="InterPro" id="IPR043764">
    <property type="entry name" value="DUF5710"/>
</dbReference>
<dbReference type="EMBL" id="CP087994">
    <property type="protein sequence ID" value="UYO64377.1"/>
    <property type="molecule type" value="Genomic_DNA"/>
</dbReference>
<reference evidence="3" key="1">
    <citation type="submission" date="2021-11" db="EMBL/GenBank/DDBJ databases">
        <title>Isoprene-degrading acetogen.</title>
        <authorList>
            <person name="Yang Y."/>
            <person name="Jin H."/>
            <person name="Yan J."/>
        </authorList>
    </citation>
    <scope>NUCLEOTIDE SEQUENCE</scope>
    <source>
        <strain evidence="3">Berkeley</strain>
    </source>
</reference>
<keyword evidence="3" id="KW-0238">DNA-binding</keyword>
<dbReference type="GO" id="GO:0003677">
    <property type="term" value="F:DNA binding"/>
    <property type="evidence" value="ECO:0007669"/>
    <property type="project" value="UniProtKB-KW"/>
</dbReference>
<dbReference type="Pfam" id="PF18974">
    <property type="entry name" value="DUF5710"/>
    <property type="match status" value="1"/>
</dbReference>
<dbReference type="RefSeq" id="WP_228881977.1">
    <property type="nucleotide sequence ID" value="NZ_CABIIK010000042.1"/>
</dbReference>
<dbReference type="Gene3D" id="3.30.65.10">
    <property type="entry name" value="Bacterial Topoisomerase I, domain 1"/>
    <property type="match status" value="1"/>
</dbReference>
<feature type="domain" description="DNA topoisomerase type IA zn finger" evidence="1">
    <location>
        <begin position="268"/>
        <end position="302"/>
    </location>
</feature>
<evidence type="ECO:0000313" key="4">
    <source>
        <dbReference type="Proteomes" id="UP001163550"/>
    </source>
</evidence>
<sequence>MLYLDIPNADISEAKHLGAQWDSTKKMWYVLNSNEYTKFGKWILAGKDEVSILRNNFYLIQATKKCPRCGKNTRVIAFSSNNHLSFYDDAIAINNKAINPLYECIFEDDEMMIIPNDALPFSDGIVRLLNMRFNFDFEYSSVKRKRIFFNRCINCNSKITDLKSDTIPSISVFNLCSINNVRLLHLYKVSIPYDLNLKTVLKLSESELLSGIFPGCKSFKELSDDHLSKLYNDLETIQNLFFVEEELNPSKRDIFLNQKANPPFRRVVCPECGGEFKIRNSKYGSFAGCSNFPKCRTTRKLSQLIYMFFEQNGFKIYEWQRECWKCGEITSIYSYYPLYELSLAYDHFSYFSGMGLSDIPSLDKYLSRFYPNIKEGYSRTIGERYIANHCEHCNSIQGYNYVVTDPHGIFSELNVEYKMDGYLDQLIPFDLIKPSHEEISDSFEWLETYFSSE</sequence>
<organism evidence="3 4">
    <name type="scientific">Acetobacterium wieringae</name>
    <dbReference type="NCBI Taxonomy" id="52694"/>
    <lineage>
        <taxon>Bacteria</taxon>
        <taxon>Bacillati</taxon>
        <taxon>Bacillota</taxon>
        <taxon>Clostridia</taxon>
        <taxon>Eubacteriales</taxon>
        <taxon>Eubacteriaceae</taxon>
        <taxon>Acetobacterium</taxon>
    </lineage>
</organism>
<dbReference type="InterPro" id="IPR013498">
    <property type="entry name" value="Topo_IA_Znf"/>
</dbReference>
<proteinExistence type="predicted"/>
<accession>A0ABY6HIM5</accession>
<gene>
    <name evidence="3" type="ORF">LNN31_08135</name>
</gene>
<name>A0ABY6HIM5_9FIRM</name>
<dbReference type="Proteomes" id="UP001163550">
    <property type="component" value="Chromosome"/>
</dbReference>
<dbReference type="SUPFAM" id="SSF57783">
    <property type="entry name" value="Zinc beta-ribbon"/>
    <property type="match status" value="1"/>
</dbReference>
<evidence type="ECO:0000259" key="1">
    <source>
        <dbReference type="Pfam" id="PF01396"/>
    </source>
</evidence>
<keyword evidence="4" id="KW-1185">Reference proteome</keyword>
<feature type="domain" description="DUF5710" evidence="2">
    <location>
        <begin position="1"/>
        <end position="43"/>
    </location>
</feature>
<evidence type="ECO:0000259" key="2">
    <source>
        <dbReference type="Pfam" id="PF18974"/>
    </source>
</evidence>